<evidence type="ECO:0000256" key="9">
    <source>
        <dbReference type="ARBA" id="ARBA00022723"/>
    </source>
</evidence>
<dbReference type="InterPro" id="IPR029044">
    <property type="entry name" value="Nucleotide-diphossugar_trans"/>
</dbReference>
<comment type="pathway">
    <text evidence="2 20">Nucleotide-sugar biosynthesis; UDP-N-acetyl-alpha-D-glucosamine biosynthesis; N-acetyl-alpha-D-glucosamine 1-phosphate from alpha-D-glucosamine 6-phosphate (route II): step 2/2.</text>
</comment>
<feature type="binding site" evidence="20">
    <location>
        <position position="403"/>
    </location>
    <ligand>
        <name>acetyl-CoA</name>
        <dbReference type="ChEBI" id="CHEBI:57288"/>
    </ligand>
</feature>
<keyword evidence="16 20" id="KW-0961">Cell wall biogenesis/degradation</keyword>
<feature type="binding site" evidence="20">
    <location>
        <position position="226"/>
    </location>
    <ligand>
        <name>Mg(2+)</name>
        <dbReference type="ChEBI" id="CHEBI:18420"/>
    </ligand>
</feature>
<dbReference type="InterPro" id="IPR038009">
    <property type="entry name" value="GlmU_C_LbH"/>
</dbReference>
<evidence type="ECO:0000256" key="17">
    <source>
        <dbReference type="ARBA" id="ARBA00048247"/>
    </source>
</evidence>
<keyword evidence="13 20" id="KW-0573">Peptidoglycan synthesis</keyword>
<protein>
    <recommendedName>
        <fullName evidence="20">Bifunctional protein GlmU</fullName>
    </recommendedName>
    <domain>
        <recommendedName>
            <fullName evidence="20">UDP-N-acetylglucosamine pyrophosphorylase</fullName>
            <ecNumber evidence="20">2.7.7.23</ecNumber>
        </recommendedName>
        <alternativeName>
            <fullName evidence="20">N-acetylglucosamine-1-phosphate uridyltransferase</fullName>
        </alternativeName>
    </domain>
    <domain>
        <recommendedName>
            <fullName evidence="20">Glucosamine-1-phosphate N-acetyltransferase</fullName>
            <ecNumber evidence="20">2.3.1.157</ecNumber>
        </recommendedName>
    </domain>
</protein>
<organism evidence="23 24">
    <name type="scientific">Psychrilyobacter piezotolerans</name>
    <dbReference type="NCBI Taxonomy" id="2293438"/>
    <lineage>
        <taxon>Bacteria</taxon>
        <taxon>Fusobacteriati</taxon>
        <taxon>Fusobacteriota</taxon>
        <taxon>Fusobacteriia</taxon>
        <taxon>Fusobacteriales</taxon>
        <taxon>Fusobacteriaceae</taxon>
        <taxon>Psychrilyobacter</taxon>
    </lineage>
</organism>
<feature type="binding site" evidence="20">
    <location>
        <position position="438"/>
    </location>
    <ligand>
        <name>acetyl-CoA</name>
        <dbReference type="ChEBI" id="CHEBI:57288"/>
    </ligand>
</feature>
<reference evidence="23 24" key="1">
    <citation type="submission" date="2018-08" db="EMBL/GenBank/DDBJ databases">
        <title>Draft genome sequence of Psychrilyobacter sp. strain SD5 isolated from Black Sea water.</title>
        <authorList>
            <person name="Yadav S."/>
            <person name="Villanueva L."/>
            <person name="Damste J.S.S."/>
        </authorList>
    </citation>
    <scope>NUCLEOTIDE SEQUENCE [LARGE SCALE GENOMIC DNA]</scope>
    <source>
        <strain evidence="23 24">SD5</strain>
    </source>
</reference>
<evidence type="ECO:0000256" key="5">
    <source>
        <dbReference type="ARBA" id="ARBA00007947"/>
    </source>
</evidence>
<feature type="binding site" evidence="20">
    <location>
        <position position="153"/>
    </location>
    <ligand>
        <name>UDP-N-acetyl-alpha-D-glucosamine</name>
        <dbReference type="ChEBI" id="CHEBI:57705"/>
    </ligand>
</feature>
<dbReference type="InterPro" id="IPR018357">
    <property type="entry name" value="Hexapep_transf_CS"/>
</dbReference>
<comment type="pathway">
    <text evidence="20">Bacterial outer membrane biogenesis; LPS lipid A biosynthesis.</text>
</comment>
<dbReference type="HAMAP" id="MF_01631">
    <property type="entry name" value="GlmU"/>
    <property type="match status" value="1"/>
</dbReference>
<feature type="domain" description="Nucleotidyl transferase" evidence="21">
    <location>
        <begin position="5"/>
        <end position="219"/>
    </location>
</feature>
<keyword evidence="9 20" id="KW-0479">Metal-binding</keyword>
<feature type="binding site" evidence="20">
    <location>
        <position position="378"/>
    </location>
    <ligand>
        <name>acetyl-CoA</name>
        <dbReference type="ChEBI" id="CHEBI:57288"/>
    </ligand>
</feature>
<dbReference type="InterPro" id="IPR056729">
    <property type="entry name" value="GMPPB_C"/>
</dbReference>
<dbReference type="EC" id="2.3.1.157" evidence="20"/>
<dbReference type="PANTHER" id="PTHR43584:SF3">
    <property type="entry name" value="BIFUNCTIONAL PROTEIN GLMU"/>
    <property type="match status" value="1"/>
</dbReference>
<evidence type="ECO:0000256" key="7">
    <source>
        <dbReference type="ARBA" id="ARBA00022679"/>
    </source>
</evidence>
<dbReference type="PROSITE" id="PS00101">
    <property type="entry name" value="HEXAPEP_TRANSFERASES"/>
    <property type="match status" value="1"/>
</dbReference>
<evidence type="ECO:0000256" key="18">
    <source>
        <dbReference type="ARBA" id="ARBA00048493"/>
    </source>
</evidence>
<dbReference type="GO" id="GO:0003977">
    <property type="term" value="F:UDP-N-acetylglucosamine diphosphorylase activity"/>
    <property type="evidence" value="ECO:0007669"/>
    <property type="project" value="UniProtKB-EC"/>
</dbReference>
<dbReference type="CDD" id="cd03353">
    <property type="entry name" value="LbH_GlmU_C"/>
    <property type="match status" value="1"/>
</dbReference>
<evidence type="ECO:0000256" key="8">
    <source>
        <dbReference type="ARBA" id="ARBA00022695"/>
    </source>
</evidence>
<dbReference type="InterPro" id="IPR001451">
    <property type="entry name" value="Hexapep"/>
</dbReference>
<gene>
    <name evidence="20" type="primary">glmU</name>
    <name evidence="23" type="ORF">DYH56_15115</name>
</gene>
<feature type="binding site" evidence="20">
    <location>
        <begin position="77"/>
        <end position="78"/>
    </location>
    <ligand>
        <name>UDP-N-acetyl-alpha-D-glucosamine</name>
        <dbReference type="ChEBI" id="CHEBI:57705"/>
    </ligand>
</feature>
<evidence type="ECO:0000256" key="12">
    <source>
        <dbReference type="ARBA" id="ARBA00022960"/>
    </source>
</evidence>
<feature type="binding site" evidence="20">
    <location>
        <begin position="8"/>
        <end position="11"/>
    </location>
    <ligand>
        <name>UDP-N-acetyl-alpha-D-glucosamine</name>
        <dbReference type="ChEBI" id="CHEBI:57705"/>
    </ligand>
</feature>
<proteinExistence type="inferred from homology"/>
<evidence type="ECO:0000256" key="16">
    <source>
        <dbReference type="ARBA" id="ARBA00023316"/>
    </source>
</evidence>
<feature type="binding site" evidence="20">
    <location>
        <begin position="384"/>
        <end position="385"/>
    </location>
    <ligand>
        <name>acetyl-CoA</name>
        <dbReference type="ChEBI" id="CHEBI:57288"/>
    </ligand>
</feature>
<keyword evidence="14 20" id="KW-0511">Multifunctional enzyme</keyword>
<sequence length="449" mass="48993">MKLISLILAAGKGTRMNSDLPKVVHKVNGIPMVKKIMNILNELRVEKNILILGHKKEVVLKSAGAENTYVVQEEQLGTGHAVMMAEDLLKDYDGDVMVVCGDTPLLRPETLKKLYDKHTAAKAATTILTSVYENPFGYGRIVKKDGLVKAIVEQKEADQKTQAIKEVNAGVYVFNSKKLFEALSKMDNNNAQGEYYLTDVIKIQVGQKEVVESFILEDNEEILGVNSKVQLAQAEEVLRMRKNIALMEEGAILIDPKTTYVEESVKIGKDTVIHPGAFLQGETVIGENSEIIGNTRIIDSKVGKNVRIESSVIEESIVEDKVTIGPFAHLRAKTHLKEGVHIGNFVETKKCVLEKGVKAGHLTYLGDAEIGENTNIGAGTITCNYDGVNKHKTVIGKNVFVGSDTELVAPVNIGDSAVIGAGSVITKDVPARALAVARGRQIIKKEWTK</sequence>
<dbReference type="InterPro" id="IPR005882">
    <property type="entry name" value="Bifunctional_GlmU"/>
</dbReference>
<dbReference type="GO" id="GO:0019134">
    <property type="term" value="F:glucosamine-1-phosphate N-acetyltransferase activity"/>
    <property type="evidence" value="ECO:0007669"/>
    <property type="project" value="UniProtKB-EC"/>
</dbReference>
<dbReference type="Gene3D" id="2.160.10.10">
    <property type="entry name" value="Hexapeptide repeat proteins"/>
    <property type="match status" value="1"/>
</dbReference>
<evidence type="ECO:0000256" key="6">
    <source>
        <dbReference type="ARBA" id="ARBA00022490"/>
    </source>
</evidence>
<evidence type="ECO:0000256" key="10">
    <source>
        <dbReference type="ARBA" id="ARBA00022737"/>
    </source>
</evidence>
<evidence type="ECO:0000313" key="23">
    <source>
        <dbReference type="EMBL" id="REI39351.1"/>
    </source>
</evidence>
<dbReference type="InterPro" id="IPR050065">
    <property type="entry name" value="GlmU-like"/>
</dbReference>
<dbReference type="EC" id="2.7.7.23" evidence="20"/>
<keyword evidence="10 20" id="KW-0677">Repeat</keyword>
<dbReference type="SUPFAM" id="SSF53448">
    <property type="entry name" value="Nucleotide-diphospho-sugar transferases"/>
    <property type="match status" value="1"/>
</dbReference>
<feature type="domain" description="Mannose-1-phosphate guanyltransferase C-terminal" evidence="22">
    <location>
        <begin position="262"/>
        <end position="346"/>
    </location>
</feature>
<keyword evidence="7 20" id="KW-0808">Transferase</keyword>
<feature type="binding site" evidence="20">
    <location>
        <position position="349"/>
    </location>
    <ligand>
        <name>UDP-N-acetyl-alpha-D-glucosamine</name>
        <dbReference type="ChEBI" id="CHEBI:57705"/>
    </ligand>
</feature>
<evidence type="ECO:0000256" key="2">
    <source>
        <dbReference type="ARBA" id="ARBA00005166"/>
    </source>
</evidence>
<comment type="caution">
    <text evidence="20">Lacks conserved residue(s) required for the propagation of feature annotation.</text>
</comment>
<dbReference type="Gene3D" id="3.90.550.10">
    <property type="entry name" value="Spore Coat Polysaccharide Biosynthesis Protein SpsA, Chain A"/>
    <property type="match status" value="1"/>
</dbReference>
<evidence type="ECO:0000256" key="19">
    <source>
        <dbReference type="ARBA" id="ARBA00049628"/>
    </source>
</evidence>
<feature type="binding site" evidence="20">
    <location>
        <position position="331"/>
    </location>
    <ligand>
        <name>UDP-N-acetyl-alpha-D-glucosamine</name>
        <dbReference type="ChEBI" id="CHEBI:57705"/>
    </ligand>
</feature>
<feature type="region of interest" description="N-acetyltransferase" evidence="20">
    <location>
        <begin position="250"/>
        <end position="449"/>
    </location>
</feature>
<feature type="binding site" evidence="20">
    <location>
        <position position="139"/>
    </location>
    <ligand>
        <name>UDP-N-acetyl-alpha-D-glucosamine</name>
        <dbReference type="ChEBI" id="CHEBI:57705"/>
    </ligand>
</feature>
<dbReference type="EMBL" id="QUAJ01000049">
    <property type="protein sequence ID" value="REI39351.1"/>
    <property type="molecule type" value="Genomic_DNA"/>
</dbReference>
<keyword evidence="11 20" id="KW-0460">Magnesium</keyword>
<dbReference type="Pfam" id="PF00483">
    <property type="entry name" value="NTP_transferase"/>
    <property type="match status" value="1"/>
</dbReference>
<comment type="function">
    <text evidence="19 20">Catalyzes the last two sequential reactions in the de novo biosynthetic pathway for UDP-N-acetylglucosamine (UDP-GlcNAc). The C-terminal domain catalyzes the transfer of acetyl group from acetyl coenzyme A to glucosamine-1-phosphate (GlcN-1-P) to produce N-acetylglucosamine-1-phosphate (GlcNAc-1-P), which is converted into UDP-GlcNAc by the transfer of uridine 5-monophosphate (from uridine 5-triphosphate), a reaction catalyzed by the N-terminal domain.</text>
</comment>
<comment type="caution">
    <text evidence="23">The sequence shown here is derived from an EMBL/GenBank/DDBJ whole genome shotgun (WGS) entry which is preliminary data.</text>
</comment>
<evidence type="ECO:0000256" key="4">
    <source>
        <dbReference type="ARBA" id="ARBA00007707"/>
    </source>
</evidence>
<dbReference type="InterPro" id="IPR011004">
    <property type="entry name" value="Trimer_LpxA-like_sf"/>
</dbReference>
<evidence type="ECO:0000256" key="14">
    <source>
        <dbReference type="ARBA" id="ARBA00023268"/>
    </source>
</evidence>
<dbReference type="PANTHER" id="PTHR43584">
    <property type="entry name" value="NUCLEOTIDYL TRANSFERASE"/>
    <property type="match status" value="1"/>
</dbReference>
<feature type="binding site" evidence="20">
    <location>
        <position position="226"/>
    </location>
    <ligand>
        <name>UDP-N-acetyl-alpha-D-glucosamine</name>
        <dbReference type="ChEBI" id="CHEBI:57705"/>
    </ligand>
</feature>
<comment type="cofactor">
    <cofactor evidence="20">
        <name>Mg(2+)</name>
        <dbReference type="ChEBI" id="CHEBI:18420"/>
    </cofactor>
    <text evidence="20">Binds 1 Mg(2+) ion per subunit.</text>
</comment>
<feature type="binding site" evidence="20">
    <location>
        <position position="421"/>
    </location>
    <ligand>
        <name>acetyl-CoA</name>
        <dbReference type="ChEBI" id="CHEBI:57288"/>
    </ligand>
</feature>
<feature type="binding site" evidence="20">
    <location>
        <position position="72"/>
    </location>
    <ligand>
        <name>UDP-N-acetyl-alpha-D-glucosamine</name>
        <dbReference type="ChEBI" id="CHEBI:57705"/>
    </ligand>
</feature>
<evidence type="ECO:0000313" key="24">
    <source>
        <dbReference type="Proteomes" id="UP000263486"/>
    </source>
</evidence>
<dbReference type="NCBIfam" id="NF010934">
    <property type="entry name" value="PRK14354.1"/>
    <property type="match status" value="1"/>
</dbReference>
<comment type="subcellular location">
    <subcellularLocation>
        <location evidence="1 20">Cytoplasm</location>
    </subcellularLocation>
</comment>
<feature type="binding site" evidence="20">
    <location>
        <position position="168"/>
    </location>
    <ligand>
        <name>UDP-N-acetyl-alpha-D-glucosamine</name>
        <dbReference type="ChEBI" id="CHEBI:57705"/>
    </ligand>
</feature>
<evidence type="ECO:0000259" key="21">
    <source>
        <dbReference type="Pfam" id="PF00483"/>
    </source>
</evidence>
<comment type="pathway">
    <text evidence="3 20">Nucleotide-sugar biosynthesis; UDP-N-acetyl-alpha-D-glucosamine biosynthesis; UDP-N-acetyl-alpha-D-glucosamine from N-acetyl-alpha-D-glucosamine 1-phosphate: step 1/1.</text>
</comment>
<keyword evidence="8 20" id="KW-0548">Nucleotidyltransferase</keyword>
<keyword evidence="24" id="KW-1185">Reference proteome</keyword>
<comment type="catalytic activity">
    <reaction evidence="17 20">
        <text>alpha-D-glucosamine 1-phosphate + acetyl-CoA = N-acetyl-alpha-D-glucosamine 1-phosphate + CoA + H(+)</text>
        <dbReference type="Rhea" id="RHEA:13725"/>
        <dbReference type="ChEBI" id="CHEBI:15378"/>
        <dbReference type="ChEBI" id="CHEBI:57287"/>
        <dbReference type="ChEBI" id="CHEBI:57288"/>
        <dbReference type="ChEBI" id="CHEBI:57776"/>
        <dbReference type="ChEBI" id="CHEBI:58516"/>
        <dbReference type="EC" id="2.3.1.157"/>
    </reaction>
</comment>
<dbReference type="SUPFAM" id="SSF51161">
    <property type="entry name" value="Trimeric LpxA-like enzymes"/>
    <property type="match status" value="1"/>
</dbReference>
<keyword evidence="6 20" id="KW-0963">Cytoplasm</keyword>
<feature type="binding site" evidence="20">
    <location>
        <position position="364"/>
    </location>
    <ligand>
        <name>UDP-N-acetyl-alpha-D-glucosamine</name>
        <dbReference type="ChEBI" id="CHEBI:57705"/>
    </ligand>
</feature>
<dbReference type="Pfam" id="PF14602">
    <property type="entry name" value="Hexapep_2"/>
    <property type="match status" value="1"/>
</dbReference>
<evidence type="ECO:0000256" key="13">
    <source>
        <dbReference type="ARBA" id="ARBA00022984"/>
    </source>
</evidence>
<feature type="region of interest" description="Pyrophosphorylase" evidence="20">
    <location>
        <begin position="1"/>
        <end position="228"/>
    </location>
</feature>
<evidence type="ECO:0000256" key="3">
    <source>
        <dbReference type="ARBA" id="ARBA00005208"/>
    </source>
</evidence>
<name>A0ABX9KCZ6_9FUSO</name>
<dbReference type="Pfam" id="PF25087">
    <property type="entry name" value="GMPPB_C"/>
    <property type="match status" value="1"/>
</dbReference>
<evidence type="ECO:0000259" key="22">
    <source>
        <dbReference type="Pfam" id="PF25087"/>
    </source>
</evidence>
<dbReference type="CDD" id="cd02540">
    <property type="entry name" value="GT2_GlmU_N_bac"/>
    <property type="match status" value="1"/>
</dbReference>
<feature type="region of interest" description="Linker" evidence="20">
    <location>
        <begin position="229"/>
        <end position="249"/>
    </location>
</feature>
<evidence type="ECO:0000256" key="20">
    <source>
        <dbReference type="HAMAP-Rule" id="MF_01631"/>
    </source>
</evidence>
<comment type="similarity">
    <text evidence="4 20">In the C-terminal section; belongs to the transferase hexapeptide repeat family.</text>
</comment>
<accession>A0ABX9KCZ6</accession>
<keyword evidence="15 20" id="KW-0012">Acyltransferase</keyword>
<feature type="binding site" evidence="20">
    <location>
        <position position="22"/>
    </location>
    <ligand>
        <name>UDP-N-acetyl-alpha-D-glucosamine</name>
        <dbReference type="ChEBI" id="CHEBI:57705"/>
    </ligand>
</feature>
<comment type="catalytic activity">
    <reaction evidence="18 20">
        <text>N-acetyl-alpha-D-glucosamine 1-phosphate + UTP + H(+) = UDP-N-acetyl-alpha-D-glucosamine + diphosphate</text>
        <dbReference type="Rhea" id="RHEA:13509"/>
        <dbReference type="ChEBI" id="CHEBI:15378"/>
        <dbReference type="ChEBI" id="CHEBI:33019"/>
        <dbReference type="ChEBI" id="CHEBI:46398"/>
        <dbReference type="ChEBI" id="CHEBI:57705"/>
        <dbReference type="ChEBI" id="CHEBI:57776"/>
        <dbReference type="EC" id="2.7.7.23"/>
    </reaction>
</comment>
<dbReference type="NCBIfam" id="TIGR01173">
    <property type="entry name" value="glmU"/>
    <property type="match status" value="1"/>
</dbReference>
<evidence type="ECO:0000256" key="11">
    <source>
        <dbReference type="ARBA" id="ARBA00022842"/>
    </source>
</evidence>
<dbReference type="Proteomes" id="UP000263486">
    <property type="component" value="Unassembled WGS sequence"/>
</dbReference>
<evidence type="ECO:0000256" key="15">
    <source>
        <dbReference type="ARBA" id="ARBA00023315"/>
    </source>
</evidence>
<evidence type="ECO:0000256" key="1">
    <source>
        <dbReference type="ARBA" id="ARBA00004496"/>
    </source>
</evidence>
<feature type="binding site" evidence="20">
    <location>
        <position position="375"/>
    </location>
    <ligand>
        <name>UDP-N-acetyl-alpha-D-glucosamine</name>
        <dbReference type="ChEBI" id="CHEBI:57705"/>
    </ligand>
</feature>
<comment type="similarity">
    <text evidence="5 20">In the N-terminal section; belongs to the N-acetylglucosamine-1-phosphate uridyltransferase family.</text>
</comment>
<feature type="binding site" evidence="20">
    <location>
        <position position="102"/>
    </location>
    <ligand>
        <name>Mg(2+)</name>
        <dbReference type="ChEBI" id="CHEBI:18420"/>
    </ligand>
</feature>
<dbReference type="RefSeq" id="WP_114643698.1">
    <property type="nucleotide sequence ID" value="NZ_JAACIO010000047.1"/>
</dbReference>
<feature type="active site" description="Proton acceptor" evidence="20">
    <location>
        <position position="361"/>
    </location>
</feature>
<comment type="subunit">
    <text evidence="20">Homotrimer.</text>
</comment>
<dbReference type="InterPro" id="IPR005835">
    <property type="entry name" value="NTP_transferase_dom"/>
</dbReference>
<keyword evidence="12 20" id="KW-0133">Cell shape</keyword>